<dbReference type="GO" id="GO:0003735">
    <property type="term" value="F:structural constituent of ribosome"/>
    <property type="evidence" value="ECO:0007669"/>
    <property type="project" value="InterPro"/>
</dbReference>
<geneLocation type="chloroplast" evidence="7"/>
<dbReference type="PANTHER" id="PTHR11655:SF14">
    <property type="entry name" value="LARGE RIBOSOMAL SUBUNIT PROTEIN UL6M"/>
    <property type="match status" value="1"/>
</dbReference>
<keyword evidence="7" id="KW-0150">Chloroplast</keyword>
<accession>A0A1Z1MTF0</accession>
<dbReference type="EMBL" id="MF101456">
    <property type="protein sequence ID" value="ARW69377.1"/>
    <property type="molecule type" value="Genomic_DNA"/>
</dbReference>
<dbReference type="GO" id="GO:0002181">
    <property type="term" value="P:cytoplasmic translation"/>
    <property type="evidence" value="ECO:0007669"/>
    <property type="project" value="TreeGrafter"/>
</dbReference>
<evidence type="ECO:0000256" key="5">
    <source>
        <dbReference type="RuleBase" id="RU003869"/>
    </source>
</evidence>
<dbReference type="GO" id="GO:0009507">
    <property type="term" value="C:chloroplast"/>
    <property type="evidence" value="ECO:0007669"/>
    <property type="project" value="UniProtKB-SubCell"/>
</dbReference>
<dbReference type="PROSITE" id="PS00525">
    <property type="entry name" value="RIBOSOMAL_L6_1"/>
    <property type="match status" value="1"/>
</dbReference>
<dbReference type="NCBIfam" id="TIGR03654">
    <property type="entry name" value="L6_bact"/>
    <property type="match status" value="1"/>
</dbReference>
<dbReference type="Gene3D" id="3.90.930.12">
    <property type="entry name" value="Ribosomal protein L6, alpha-beta domain"/>
    <property type="match status" value="2"/>
</dbReference>
<dbReference type="GO" id="GO:0019843">
    <property type="term" value="F:rRNA binding"/>
    <property type="evidence" value="ECO:0007669"/>
    <property type="project" value="UniProtKB-UniRule"/>
</dbReference>
<evidence type="ECO:0000259" key="6">
    <source>
        <dbReference type="Pfam" id="PF00347"/>
    </source>
</evidence>
<keyword evidence="7" id="KW-0934">Plastid</keyword>
<feature type="domain" description="Large ribosomal subunit protein uL6 alpha-beta" evidence="6">
    <location>
        <begin position="91"/>
        <end position="164"/>
    </location>
</feature>
<organism evidence="7">
    <name type="scientific">Polysiphonia sp</name>
    <dbReference type="NCBI Taxonomy" id="1967842"/>
    <lineage>
        <taxon>Eukaryota</taxon>
        <taxon>Rhodophyta</taxon>
        <taxon>Florideophyceae</taxon>
        <taxon>Rhodymeniophycidae</taxon>
        <taxon>Ceramiales</taxon>
        <taxon>Rhodomelaceae</taxon>
        <taxon>Polysiphonioideae</taxon>
        <taxon>Polysiphonia</taxon>
    </lineage>
</organism>
<dbReference type="InterPro" id="IPR002358">
    <property type="entry name" value="Ribosomal_uL6_CS"/>
</dbReference>
<dbReference type="PIRSF" id="PIRSF002162">
    <property type="entry name" value="Ribosomal_L6"/>
    <property type="match status" value="1"/>
</dbReference>
<dbReference type="InterPro" id="IPR020040">
    <property type="entry name" value="Ribosomal_uL6_a/b-dom"/>
</dbReference>
<dbReference type="InterPro" id="IPR036789">
    <property type="entry name" value="Ribosomal_uL6-like_a/b-dom_sf"/>
</dbReference>
<proteinExistence type="inferred from homology"/>
<dbReference type="InterPro" id="IPR000702">
    <property type="entry name" value="Ribosomal_uL6-like"/>
</dbReference>
<gene>
    <name evidence="4 7" type="primary">rpl6</name>
</gene>
<name>A0A1Z1MTF0_9FLOR</name>
<protein>
    <recommendedName>
        <fullName evidence="4">Large ribosomal subunit protein uL6c</fullName>
    </recommendedName>
</protein>
<comment type="function">
    <text evidence="4">Binds 23S rRNA.</text>
</comment>
<dbReference type="InterPro" id="IPR019906">
    <property type="entry name" value="Ribosomal_uL6_bac-type"/>
</dbReference>
<dbReference type="FunFam" id="3.90.930.12:FF:000001">
    <property type="entry name" value="50S ribosomal protein L6"/>
    <property type="match status" value="1"/>
</dbReference>
<evidence type="ECO:0000313" key="7">
    <source>
        <dbReference type="EMBL" id="ARW69377.1"/>
    </source>
</evidence>
<dbReference type="HAMAP" id="MF_01365_B">
    <property type="entry name" value="Ribosomal_uL6_B"/>
    <property type="match status" value="1"/>
</dbReference>
<dbReference type="PANTHER" id="PTHR11655">
    <property type="entry name" value="60S/50S RIBOSOMAL PROTEIN L6/L9"/>
    <property type="match status" value="1"/>
</dbReference>
<dbReference type="Pfam" id="PF00347">
    <property type="entry name" value="Ribosomal_L6"/>
    <property type="match status" value="2"/>
</dbReference>
<sequence>MSRIGNKQINIPDNTEVIINQHKILAKGAKGELHLEISQLIKVEKENNIIKLSAKNKLPNTKAIHGLSRSLINNMIIGVSQGFEKKLIIEGVGYRSQIEGKNLILNMGYSHPVKIETPKDIIIKVENNTNISISGINKESVGQTAAKIRSIRPPEPYKGKGIKYENEIINRKVGKTGK</sequence>
<comment type="subcellular location">
    <subcellularLocation>
        <location evidence="4">Plastid</location>
        <location evidence="4">Chloroplast</location>
    </subcellularLocation>
</comment>
<keyword evidence="4" id="KW-0699">rRNA-binding</keyword>
<dbReference type="GO" id="GO:0022625">
    <property type="term" value="C:cytosolic large ribosomal subunit"/>
    <property type="evidence" value="ECO:0007669"/>
    <property type="project" value="TreeGrafter"/>
</dbReference>
<evidence type="ECO:0000256" key="2">
    <source>
        <dbReference type="ARBA" id="ARBA00022980"/>
    </source>
</evidence>
<evidence type="ECO:0000256" key="3">
    <source>
        <dbReference type="ARBA" id="ARBA00023274"/>
    </source>
</evidence>
<keyword evidence="2 4" id="KW-0689">Ribosomal protein</keyword>
<keyword evidence="4" id="KW-0694">RNA-binding</keyword>
<comment type="subunit">
    <text evidence="4">Part of the 50S ribosomal subunit.</text>
</comment>
<comment type="similarity">
    <text evidence="1 4 5">Belongs to the universal ribosomal protein uL6 family.</text>
</comment>
<dbReference type="AlphaFoldDB" id="A0A1Z1MTF0"/>
<dbReference type="SUPFAM" id="SSF56053">
    <property type="entry name" value="Ribosomal protein L6"/>
    <property type="match status" value="2"/>
</dbReference>
<dbReference type="PRINTS" id="PR00059">
    <property type="entry name" value="RIBOSOMALL6"/>
</dbReference>
<keyword evidence="3 4" id="KW-0687">Ribonucleoprotein</keyword>
<feature type="domain" description="Large ribosomal subunit protein uL6 alpha-beta" evidence="6">
    <location>
        <begin position="11"/>
        <end position="82"/>
    </location>
</feature>
<reference evidence="7" key="1">
    <citation type="journal article" date="2017" name="J. Phycol.">
        <title>Analysis of chloroplast genomes and a supermatrix inform reclassification of the Rhodomelaceae (Rhodophyta).</title>
        <authorList>
            <person name="Diaz-Tapia P."/>
            <person name="Maggs C.A."/>
            <person name="West J.A."/>
            <person name="Verbruggen H."/>
        </authorList>
    </citation>
    <scope>NUCLEOTIDE SEQUENCE</scope>
    <source>
        <strain evidence="7">PD1760</strain>
    </source>
</reference>
<evidence type="ECO:0000256" key="1">
    <source>
        <dbReference type="ARBA" id="ARBA00009356"/>
    </source>
</evidence>
<evidence type="ECO:0000256" key="4">
    <source>
        <dbReference type="HAMAP-Rule" id="MF_01365"/>
    </source>
</evidence>